<reference evidence="3" key="1">
    <citation type="submission" date="2020-06" db="EMBL/GenBank/DDBJ databases">
        <authorList>
            <person name="Li T."/>
            <person name="Hu X."/>
            <person name="Zhang T."/>
            <person name="Song X."/>
            <person name="Zhang H."/>
            <person name="Dai N."/>
            <person name="Sheng W."/>
            <person name="Hou X."/>
            <person name="Wei L."/>
        </authorList>
    </citation>
    <scope>NUCLEOTIDE SEQUENCE</scope>
    <source>
        <strain evidence="3">K16</strain>
        <tissue evidence="3">Leaf</tissue>
    </source>
</reference>
<reference evidence="3" key="2">
    <citation type="journal article" date="2024" name="Plant">
        <title>Genomic evolution and insights into agronomic trait innovations of Sesamum species.</title>
        <authorList>
            <person name="Miao H."/>
            <person name="Wang L."/>
            <person name="Qu L."/>
            <person name="Liu H."/>
            <person name="Sun Y."/>
            <person name="Le M."/>
            <person name="Wang Q."/>
            <person name="Wei S."/>
            <person name="Zheng Y."/>
            <person name="Lin W."/>
            <person name="Duan Y."/>
            <person name="Cao H."/>
            <person name="Xiong S."/>
            <person name="Wang X."/>
            <person name="Wei L."/>
            <person name="Li C."/>
            <person name="Ma Q."/>
            <person name="Ju M."/>
            <person name="Zhao R."/>
            <person name="Li G."/>
            <person name="Mu C."/>
            <person name="Tian Q."/>
            <person name="Mei H."/>
            <person name="Zhang T."/>
            <person name="Gao T."/>
            <person name="Zhang H."/>
        </authorList>
    </citation>
    <scope>NUCLEOTIDE SEQUENCE</scope>
    <source>
        <strain evidence="3">K16</strain>
    </source>
</reference>
<proteinExistence type="predicted"/>
<protein>
    <recommendedName>
        <fullName evidence="2">Reverse transcriptase zinc-binding domain-containing protein</fullName>
    </recommendedName>
</protein>
<evidence type="ECO:0000313" key="4">
    <source>
        <dbReference type="Proteomes" id="UP001289374"/>
    </source>
</evidence>
<evidence type="ECO:0000256" key="1">
    <source>
        <dbReference type="SAM" id="MobiDB-lite"/>
    </source>
</evidence>
<evidence type="ECO:0000259" key="2">
    <source>
        <dbReference type="Pfam" id="PF13966"/>
    </source>
</evidence>
<dbReference type="EMBL" id="JACGWL010000001">
    <property type="protein sequence ID" value="KAK4409497.1"/>
    <property type="molecule type" value="Genomic_DNA"/>
</dbReference>
<feature type="compositionally biased region" description="Basic and acidic residues" evidence="1">
    <location>
        <begin position="269"/>
        <end position="278"/>
    </location>
</feature>
<dbReference type="AlphaFoldDB" id="A0AAE1XDL6"/>
<organism evidence="3 4">
    <name type="scientific">Sesamum angolense</name>
    <dbReference type="NCBI Taxonomy" id="2727404"/>
    <lineage>
        <taxon>Eukaryota</taxon>
        <taxon>Viridiplantae</taxon>
        <taxon>Streptophyta</taxon>
        <taxon>Embryophyta</taxon>
        <taxon>Tracheophyta</taxon>
        <taxon>Spermatophyta</taxon>
        <taxon>Magnoliopsida</taxon>
        <taxon>eudicotyledons</taxon>
        <taxon>Gunneridae</taxon>
        <taxon>Pentapetalae</taxon>
        <taxon>asterids</taxon>
        <taxon>lamiids</taxon>
        <taxon>Lamiales</taxon>
        <taxon>Pedaliaceae</taxon>
        <taxon>Sesamum</taxon>
    </lineage>
</organism>
<evidence type="ECO:0000313" key="3">
    <source>
        <dbReference type="EMBL" id="KAK4409497.1"/>
    </source>
</evidence>
<feature type="domain" description="Reverse transcriptase zinc-binding" evidence="2">
    <location>
        <begin position="24"/>
        <end position="121"/>
    </location>
</feature>
<keyword evidence="4" id="KW-1185">Reference proteome</keyword>
<gene>
    <name evidence="3" type="ORF">Sango_0022700</name>
</gene>
<dbReference type="InterPro" id="IPR026960">
    <property type="entry name" value="RVT-Znf"/>
</dbReference>
<name>A0AAE1XDL6_9LAMI</name>
<sequence>MVLILKSQRSKLNELWHYTKFGSFSVKSAYHLACHNDRHSNPSSSHSNSPYFRIGWMSIWNAKIPNKIKVFAWRLCNDALSVGSNVRRRLPFSDICCPFCYEQDDNSRHTFFLCPFSRIVWCISHLRSSVISNWQTNARDWVFHAHEQLEATKFDLFLIICWSILWCRNKKWSEGIPHKPDQVVSFARGYLDSFTEITVPIPSFNTTIVFALWRPPENSFVKVNYDVALFLDTGREHEMGTPASEILEGSPSMPPKTKFSNLSVPGGTKSKEGSENRKSGSKLPLPL</sequence>
<dbReference type="Proteomes" id="UP001289374">
    <property type="component" value="Unassembled WGS sequence"/>
</dbReference>
<accession>A0AAE1XDL6</accession>
<dbReference type="Pfam" id="PF13966">
    <property type="entry name" value="zf-RVT"/>
    <property type="match status" value="1"/>
</dbReference>
<feature type="region of interest" description="Disordered" evidence="1">
    <location>
        <begin position="243"/>
        <end position="287"/>
    </location>
</feature>
<comment type="caution">
    <text evidence="3">The sequence shown here is derived from an EMBL/GenBank/DDBJ whole genome shotgun (WGS) entry which is preliminary data.</text>
</comment>